<dbReference type="NCBIfam" id="TIGR00952">
    <property type="entry name" value="S15_bact"/>
    <property type="match status" value="1"/>
</dbReference>
<dbReference type="GO" id="GO:1990904">
    <property type="term" value="C:ribonucleoprotein complex"/>
    <property type="evidence" value="ECO:0007669"/>
    <property type="project" value="UniProtKB-KW"/>
</dbReference>
<name>A0A8J2SD18_9STRA</name>
<accession>A0A8J2SD18</accession>
<feature type="chain" id="PRO_5035195831" description="30S ribosomal protein S15" evidence="5">
    <location>
        <begin position="21"/>
        <end position="207"/>
    </location>
</feature>
<dbReference type="PROSITE" id="PS00362">
    <property type="entry name" value="RIBOSOMAL_S15"/>
    <property type="match status" value="1"/>
</dbReference>
<dbReference type="SUPFAM" id="SSF47060">
    <property type="entry name" value="S15/NS1 RNA-binding domain"/>
    <property type="match status" value="1"/>
</dbReference>
<evidence type="ECO:0000313" key="7">
    <source>
        <dbReference type="Proteomes" id="UP000789595"/>
    </source>
</evidence>
<sequence length="207" mass="22857">MPLRLAILALPALALVPTIAPPRAPRAAQLFSVVERGTSSLEDTEGLGAEFEDALVDDAAWDTEESGDEDLLAGFDLEGADVGEIKEWSVTPREICVEERAAAKAAHARHDTDCGSSEVQIALFTARIKHITDHVISNPKDHASRRGLLALVSKRRRLINYLHSRDAAKAEKLTNDLGIRFRFKSAMPDRAEKYRQYTIAANKKMKK</sequence>
<dbReference type="PANTHER" id="PTHR23321:SF26">
    <property type="entry name" value="SMALL RIBOSOMAL SUBUNIT PROTEIN US15M"/>
    <property type="match status" value="1"/>
</dbReference>
<proteinExistence type="inferred from homology"/>
<evidence type="ECO:0000256" key="4">
    <source>
        <dbReference type="RuleBase" id="RU003919"/>
    </source>
</evidence>
<protein>
    <recommendedName>
        <fullName evidence="8">30S ribosomal protein S15</fullName>
    </recommendedName>
</protein>
<dbReference type="Pfam" id="PF00312">
    <property type="entry name" value="Ribosomal_S15"/>
    <property type="match status" value="1"/>
</dbReference>
<evidence type="ECO:0000256" key="2">
    <source>
        <dbReference type="ARBA" id="ARBA00022980"/>
    </source>
</evidence>
<dbReference type="GO" id="GO:0006412">
    <property type="term" value="P:translation"/>
    <property type="evidence" value="ECO:0007669"/>
    <property type="project" value="InterPro"/>
</dbReference>
<evidence type="ECO:0000313" key="6">
    <source>
        <dbReference type="EMBL" id="CAH0367443.1"/>
    </source>
</evidence>
<comment type="similarity">
    <text evidence="1 4">Belongs to the universal ribosomal protein uS15 family.</text>
</comment>
<dbReference type="AlphaFoldDB" id="A0A8J2SD18"/>
<dbReference type="Proteomes" id="UP000789595">
    <property type="component" value="Unassembled WGS sequence"/>
</dbReference>
<dbReference type="Gene3D" id="6.10.250.3130">
    <property type="match status" value="1"/>
</dbReference>
<organism evidence="6 7">
    <name type="scientific">Pelagomonas calceolata</name>
    <dbReference type="NCBI Taxonomy" id="35677"/>
    <lineage>
        <taxon>Eukaryota</taxon>
        <taxon>Sar</taxon>
        <taxon>Stramenopiles</taxon>
        <taxon>Ochrophyta</taxon>
        <taxon>Pelagophyceae</taxon>
        <taxon>Pelagomonadales</taxon>
        <taxon>Pelagomonadaceae</taxon>
        <taxon>Pelagomonas</taxon>
    </lineage>
</organism>
<reference evidence="6" key="1">
    <citation type="submission" date="2021-11" db="EMBL/GenBank/DDBJ databases">
        <authorList>
            <consortium name="Genoscope - CEA"/>
            <person name="William W."/>
        </authorList>
    </citation>
    <scope>NUCLEOTIDE SEQUENCE</scope>
</reference>
<evidence type="ECO:0008006" key="8">
    <source>
        <dbReference type="Google" id="ProtNLM"/>
    </source>
</evidence>
<evidence type="ECO:0000256" key="3">
    <source>
        <dbReference type="ARBA" id="ARBA00023274"/>
    </source>
</evidence>
<dbReference type="GO" id="GO:0005737">
    <property type="term" value="C:cytoplasm"/>
    <property type="evidence" value="ECO:0007669"/>
    <property type="project" value="UniProtKB-ARBA"/>
</dbReference>
<keyword evidence="7" id="KW-1185">Reference proteome</keyword>
<dbReference type="SMART" id="SM01387">
    <property type="entry name" value="Ribosomal_S15"/>
    <property type="match status" value="1"/>
</dbReference>
<dbReference type="GO" id="GO:0003735">
    <property type="term" value="F:structural constituent of ribosome"/>
    <property type="evidence" value="ECO:0007669"/>
    <property type="project" value="InterPro"/>
</dbReference>
<dbReference type="InterPro" id="IPR005290">
    <property type="entry name" value="Ribosomal_uS15_bac-type"/>
</dbReference>
<keyword evidence="3 4" id="KW-0687">Ribonucleoprotein</keyword>
<dbReference type="HAMAP" id="MF_01343_B">
    <property type="entry name" value="Ribosomal_uS15_B"/>
    <property type="match status" value="1"/>
</dbReference>
<dbReference type="EMBL" id="CAKKNE010000002">
    <property type="protein sequence ID" value="CAH0367443.1"/>
    <property type="molecule type" value="Genomic_DNA"/>
</dbReference>
<gene>
    <name evidence="6" type="ORF">PECAL_2P04640</name>
</gene>
<dbReference type="CDD" id="cd00353">
    <property type="entry name" value="Ribosomal_S15p_S13e"/>
    <property type="match status" value="1"/>
</dbReference>
<evidence type="ECO:0000256" key="5">
    <source>
        <dbReference type="SAM" id="SignalP"/>
    </source>
</evidence>
<keyword evidence="5" id="KW-0732">Signal</keyword>
<evidence type="ECO:0000256" key="1">
    <source>
        <dbReference type="ARBA" id="ARBA00008434"/>
    </source>
</evidence>
<dbReference type="OrthoDB" id="441444at2759"/>
<dbReference type="InterPro" id="IPR009068">
    <property type="entry name" value="uS15_NS1_RNA-bd_sf"/>
</dbReference>
<feature type="signal peptide" evidence="5">
    <location>
        <begin position="1"/>
        <end position="20"/>
    </location>
</feature>
<dbReference type="PANTHER" id="PTHR23321">
    <property type="entry name" value="RIBOSOMAL PROTEIN S15, BACTERIAL AND ORGANELLAR"/>
    <property type="match status" value="1"/>
</dbReference>
<comment type="caution">
    <text evidence="6">The sequence shown here is derived from an EMBL/GenBank/DDBJ whole genome shotgun (WGS) entry which is preliminary data.</text>
</comment>
<dbReference type="GO" id="GO:0005840">
    <property type="term" value="C:ribosome"/>
    <property type="evidence" value="ECO:0007669"/>
    <property type="project" value="UniProtKB-KW"/>
</dbReference>
<keyword evidence="2 4" id="KW-0689">Ribosomal protein</keyword>
<dbReference type="InterPro" id="IPR000589">
    <property type="entry name" value="Ribosomal_uS15"/>
</dbReference>
<dbReference type="Gene3D" id="1.10.287.10">
    <property type="entry name" value="S15/NS1, RNA-binding"/>
    <property type="match status" value="1"/>
</dbReference>